<proteinExistence type="predicted"/>
<dbReference type="Proteomes" id="UP000830407">
    <property type="component" value="Segment"/>
</dbReference>
<keyword evidence="3" id="KW-1185">Reference proteome</keyword>
<protein>
    <submittedName>
        <fullName evidence="2">Uncharacterized protein</fullName>
    </submittedName>
</protein>
<dbReference type="GeneID" id="80538930"/>
<dbReference type="RefSeq" id="YP_010800344.1">
    <property type="nucleotide sequence ID" value="NC_076849.1"/>
</dbReference>
<dbReference type="EMBL" id="MN617763">
    <property type="protein sequence ID" value="QJT73717.1"/>
    <property type="molecule type" value="Genomic_RNA"/>
</dbReference>
<feature type="region of interest" description="Disordered" evidence="1">
    <location>
        <begin position="263"/>
        <end position="299"/>
    </location>
</feature>
<evidence type="ECO:0000256" key="1">
    <source>
        <dbReference type="SAM" id="MobiDB-lite"/>
    </source>
</evidence>
<organism evidence="2 3">
    <name type="scientific">Botrytis cinerea fusarivirus 4</name>
    <dbReference type="NCBI Taxonomy" id="2735920"/>
    <lineage>
        <taxon>Viruses</taxon>
        <taxon>Riboviria</taxon>
        <taxon>Orthornavirae</taxon>
        <taxon>Pisuviricota</taxon>
        <taxon>Duplopiviricetes</taxon>
        <taxon>Durnavirales</taxon>
        <taxon>Fusariviridae</taxon>
        <taxon>Betafusarivirus</taxon>
        <taxon>Betafusarivirus iberiae</taxon>
    </lineage>
</organism>
<dbReference type="KEGG" id="vg:80538930"/>
<reference evidence="2" key="1">
    <citation type="journal article" date="2021" name="MBio">
        <title>Novel Mycoviruses Discovered in the Mycovirome of a Necrotrophic Fungus.</title>
        <authorList>
            <person name="Ruiz-Padilla A."/>
            <person name="Rodriguez-Romero J."/>
            <person name="Gomez-Cid I."/>
            <person name="Pacifico D."/>
            <person name="Ayllon M.A."/>
        </authorList>
    </citation>
    <scope>NUCLEOTIDE SEQUENCE</scope>
    <source>
        <strain evidence="2">BCI12_DN9205</strain>
    </source>
</reference>
<accession>A0AAE7DT74</accession>
<feature type="compositionally biased region" description="Basic and acidic residues" evidence="1">
    <location>
        <begin position="283"/>
        <end position="295"/>
    </location>
</feature>
<evidence type="ECO:0000313" key="3">
    <source>
        <dbReference type="Proteomes" id="UP000830407"/>
    </source>
</evidence>
<name>A0AAE7DT74_9VIRU</name>
<sequence>MATTQSTPSTTPFLNSKSTMDLIREVKLLTTTSVGNVPKIFKGPCEENCLRTLLPPSGLGLNKSPVEGLVQEAPLFKLNHMTIKYSYATFAEVDEEETPIMVGLDLEQAKKILGVLIAPFSIRFWVDPDMRTASKSFLVVMDAEAKHAVLMWDMIVANAPVYSQMPGEEAFVDALLPMEGYQQLPPLSAVAAFQMVAEVAGVKGFIGYYGLAEQEIIEPVKPLTEKERSVFLPGYERPSVADEAPPLQEIEPIVHKGDTDTEVGYESAQTSTTETQRKKKEKGKGMPFDETRDKLAGAGHPGYTKQVDRVWAPCAAIVEALVKASDPYMAKLGRHLRKVLQTGGLLTSQGLRKLLTVSAMAVMAYNVPDRFEEVKKEIEVLMSLNRFKSPDDWVHKTQDGKNLMWAGAYMKLRGKVLPGPRRDITYVGPIWPQNPGDVGSGPIRESWAHWVPRQMAQTEGLLDMTSRAIQKAYRRLGKGLRAIKKFMVAKLLNFRLAHFPELTPEEVERAVDDGLDKVVEEDNAGLGITAKDGASWLTRFANWLLRYLKSFLKELAAKKQAATKEISSFLGRLKLAKKEGSFKRLRETFWTPVRVRKANSLKTKVYREWAKQHPEATKEEENAMESLLLRRIQTHFFSAGSPGFQKWSAKYKAYRTEQEDQAFEADLLTMVMLGPQLQAESQEIKMEEADLD</sequence>
<evidence type="ECO:0000313" key="2">
    <source>
        <dbReference type="EMBL" id="QJT73717.1"/>
    </source>
</evidence>